<evidence type="ECO:0000256" key="7">
    <source>
        <dbReference type="ARBA" id="ARBA00022605"/>
    </source>
</evidence>
<dbReference type="PRINTS" id="PR00096">
    <property type="entry name" value="GATASE"/>
</dbReference>
<dbReference type="InterPro" id="IPR016302">
    <property type="entry name" value="Anthranilate_synth_II"/>
</dbReference>
<evidence type="ECO:0000256" key="14">
    <source>
        <dbReference type="ARBA" id="ARBA00023268"/>
    </source>
</evidence>
<evidence type="ECO:0000256" key="9">
    <source>
        <dbReference type="ARBA" id="ARBA00022822"/>
    </source>
</evidence>
<organism evidence="21 22">
    <name type="scientific">Lophiostoma macrostomum CBS 122681</name>
    <dbReference type="NCBI Taxonomy" id="1314788"/>
    <lineage>
        <taxon>Eukaryota</taxon>
        <taxon>Fungi</taxon>
        <taxon>Dikarya</taxon>
        <taxon>Ascomycota</taxon>
        <taxon>Pezizomycotina</taxon>
        <taxon>Dothideomycetes</taxon>
        <taxon>Pleosporomycetidae</taxon>
        <taxon>Pleosporales</taxon>
        <taxon>Lophiostomataceae</taxon>
        <taxon>Lophiostoma</taxon>
    </lineage>
</organism>
<dbReference type="Proteomes" id="UP000799324">
    <property type="component" value="Unassembled WGS sequence"/>
</dbReference>
<dbReference type="InterPro" id="IPR050472">
    <property type="entry name" value="Anth_synth/Amidotransfase"/>
</dbReference>
<dbReference type="GO" id="GO:0004640">
    <property type="term" value="F:phosphoribosylanthranilate isomerase activity"/>
    <property type="evidence" value="ECO:0007669"/>
    <property type="project" value="UniProtKB-UniRule"/>
</dbReference>
<dbReference type="CDD" id="cd01743">
    <property type="entry name" value="GATase1_Anthranilate_Synthase"/>
    <property type="match status" value="1"/>
</dbReference>
<dbReference type="InterPro" id="IPR029062">
    <property type="entry name" value="Class_I_gatase-like"/>
</dbReference>
<dbReference type="InterPro" id="IPR013798">
    <property type="entry name" value="Indole-3-glycerol_P_synth_dom"/>
</dbReference>
<comment type="catalytic activity">
    <reaction evidence="15 16">
        <text>chorismate + L-glutamine = anthranilate + pyruvate + L-glutamate + H(+)</text>
        <dbReference type="Rhea" id="RHEA:21732"/>
        <dbReference type="ChEBI" id="CHEBI:15361"/>
        <dbReference type="ChEBI" id="CHEBI:15378"/>
        <dbReference type="ChEBI" id="CHEBI:16567"/>
        <dbReference type="ChEBI" id="CHEBI:29748"/>
        <dbReference type="ChEBI" id="CHEBI:29985"/>
        <dbReference type="ChEBI" id="CHEBI:58359"/>
        <dbReference type="EC" id="4.1.3.27"/>
    </reaction>
</comment>
<dbReference type="SUPFAM" id="SSF52317">
    <property type="entry name" value="Class I glutamine amidotransferase-like"/>
    <property type="match status" value="1"/>
</dbReference>
<dbReference type="Gene3D" id="3.20.20.70">
    <property type="entry name" value="Aldolase class I"/>
    <property type="match status" value="2"/>
</dbReference>
<evidence type="ECO:0000256" key="8">
    <source>
        <dbReference type="ARBA" id="ARBA00022793"/>
    </source>
</evidence>
<dbReference type="GO" id="GO:0000162">
    <property type="term" value="P:L-tryptophan biosynthetic process"/>
    <property type="evidence" value="ECO:0007669"/>
    <property type="project" value="UniProtKB-UniRule"/>
</dbReference>
<dbReference type="GO" id="GO:0004049">
    <property type="term" value="F:anthranilate synthase activity"/>
    <property type="evidence" value="ECO:0007669"/>
    <property type="project" value="UniProtKB-UniRule"/>
</dbReference>
<dbReference type="UniPathway" id="UPA00035">
    <property type="reaction ID" value="UER00040"/>
</dbReference>
<dbReference type="PROSITE" id="PS51273">
    <property type="entry name" value="GATASE_TYPE_1"/>
    <property type="match status" value="1"/>
</dbReference>
<dbReference type="PRINTS" id="PR00097">
    <property type="entry name" value="ANTSNTHASEII"/>
</dbReference>
<evidence type="ECO:0000256" key="15">
    <source>
        <dbReference type="ARBA" id="ARBA00047683"/>
    </source>
</evidence>
<comment type="pathway">
    <text evidence="4 16">Amino-acid biosynthesis; L-tryptophan biosynthesis; L-tryptophan from chorismate: step 3/5.</text>
</comment>
<name>A0A6A6T1J5_9PLEO</name>
<dbReference type="PIRSF" id="PIRSF001382">
    <property type="entry name" value="TrpG-trpC-trpF"/>
    <property type="match status" value="1"/>
</dbReference>
<dbReference type="FunFam" id="3.20.20.70:FF:000136">
    <property type="entry name" value="Multifunctional tryptophan biosynthesis protein"/>
    <property type="match status" value="1"/>
</dbReference>
<protein>
    <recommendedName>
        <fullName evidence="16">Multifunctional tryptophan biosynthesis protein</fullName>
    </recommendedName>
    <domain>
        <recommendedName>
            <fullName evidence="16">Anthranilate synthase component 2</fullName>
            <shortName evidence="16">AS</shortName>
            <ecNumber evidence="16">4.1.3.27</ecNumber>
        </recommendedName>
        <alternativeName>
            <fullName evidence="16">Anthranilate synthase, glutamine amidotransferase component</fullName>
        </alternativeName>
    </domain>
    <domain>
        <recommendedName>
            <fullName evidence="16">Indole-3-glycerol phosphate synthase</fullName>
            <shortName evidence="16">IGPS</shortName>
            <ecNumber evidence="16">4.1.1.48</ecNumber>
        </recommendedName>
    </domain>
    <domain>
        <recommendedName>
            <fullName evidence="16">N-(5'-phosphoribosyl)anthranilate isomerase</fullName>
            <shortName evidence="16">PRAI</shortName>
            <ecNumber evidence="16">5.3.1.24</ecNumber>
        </recommendedName>
    </domain>
</protein>
<dbReference type="PANTHER" id="PTHR43418">
    <property type="entry name" value="MULTIFUNCTIONAL TRYPTOPHAN BIOSYNTHESIS PROTEIN-RELATED"/>
    <property type="match status" value="1"/>
</dbReference>
<evidence type="ECO:0000256" key="10">
    <source>
        <dbReference type="ARBA" id="ARBA00022962"/>
    </source>
</evidence>
<comment type="catalytic activity">
    <reaction evidence="2 16">
        <text>1-(2-carboxyphenylamino)-1-deoxy-D-ribulose 5-phosphate + H(+) = (1S,2R)-1-C-(indol-3-yl)glycerol 3-phosphate + CO2 + H2O</text>
        <dbReference type="Rhea" id="RHEA:23476"/>
        <dbReference type="ChEBI" id="CHEBI:15377"/>
        <dbReference type="ChEBI" id="CHEBI:15378"/>
        <dbReference type="ChEBI" id="CHEBI:16526"/>
        <dbReference type="ChEBI" id="CHEBI:58613"/>
        <dbReference type="ChEBI" id="CHEBI:58866"/>
        <dbReference type="EC" id="4.1.1.48"/>
    </reaction>
</comment>
<evidence type="ECO:0000256" key="4">
    <source>
        <dbReference type="ARBA" id="ARBA00004664"/>
    </source>
</evidence>
<dbReference type="GO" id="GO:0004425">
    <property type="term" value="F:indole-3-glycerol-phosphate synthase activity"/>
    <property type="evidence" value="ECO:0007669"/>
    <property type="project" value="UniProtKB-UniRule"/>
</dbReference>
<feature type="region of interest" description="Disordered" evidence="17">
    <location>
        <begin position="1"/>
        <end position="20"/>
    </location>
</feature>
<evidence type="ECO:0000256" key="5">
    <source>
        <dbReference type="ARBA" id="ARBA00004696"/>
    </source>
</evidence>
<comment type="function">
    <text evidence="3 16">Trifunctional enzyme bearing the Gln amidotransferase (GATase) domain of anthranilate synthase, indole-glycerolphosphate synthase, and phosphoribosylanthranilate isomerase activities.</text>
</comment>
<evidence type="ECO:0000256" key="11">
    <source>
        <dbReference type="ARBA" id="ARBA00023141"/>
    </source>
</evidence>
<dbReference type="Gene3D" id="3.40.50.880">
    <property type="match status" value="1"/>
</dbReference>
<evidence type="ECO:0000256" key="2">
    <source>
        <dbReference type="ARBA" id="ARBA00001633"/>
    </source>
</evidence>
<dbReference type="FunFam" id="3.40.50.880:FF:000031">
    <property type="entry name" value="Multifunctional tryptophan biosynthesis protein"/>
    <property type="match status" value="1"/>
</dbReference>
<dbReference type="OrthoDB" id="524799at2759"/>
<evidence type="ECO:0000256" key="1">
    <source>
        <dbReference type="ARBA" id="ARBA00001164"/>
    </source>
</evidence>
<evidence type="ECO:0000256" key="17">
    <source>
        <dbReference type="SAM" id="MobiDB-lite"/>
    </source>
</evidence>
<dbReference type="InterPro" id="IPR001468">
    <property type="entry name" value="Indole-3-GlycerolPSynthase_CS"/>
</dbReference>
<evidence type="ECO:0000256" key="12">
    <source>
        <dbReference type="ARBA" id="ARBA00023235"/>
    </source>
</evidence>
<dbReference type="InterPro" id="IPR013785">
    <property type="entry name" value="Aldolase_TIM"/>
</dbReference>
<evidence type="ECO:0000259" key="20">
    <source>
        <dbReference type="Pfam" id="PF00697"/>
    </source>
</evidence>
<dbReference type="InterPro" id="IPR006221">
    <property type="entry name" value="TrpG/PapA_dom"/>
</dbReference>
<evidence type="ECO:0000259" key="19">
    <source>
        <dbReference type="Pfam" id="PF00218"/>
    </source>
</evidence>
<accession>A0A6A6T1J5</accession>
<dbReference type="Pfam" id="PF00218">
    <property type="entry name" value="IGPS"/>
    <property type="match status" value="1"/>
</dbReference>
<dbReference type="Pfam" id="PF00697">
    <property type="entry name" value="PRAI"/>
    <property type="match status" value="1"/>
</dbReference>
<dbReference type="PROSITE" id="PS00614">
    <property type="entry name" value="IGPS"/>
    <property type="match status" value="1"/>
</dbReference>
<keyword evidence="7 16" id="KW-0028">Amino-acid biosynthesis</keyword>
<keyword evidence="22" id="KW-1185">Reference proteome</keyword>
<dbReference type="HAMAP" id="MF_00135">
    <property type="entry name" value="PRAI"/>
    <property type="match status" value="1"/>
</dbReference>
<dbReference type="EC" id="4.1.1.48" evidence="16"/>
<evidence type="ECO:0000256" key="13">
    <source>
        <dbReference type="ARBA" id="ARBA00023239"/>
    </source>
</evidence>
<comment type="pathway">
    <text evidence="6 16">Amino-acid biosynthesis; L-tryptophan biosynthesis; L-tryptophan from chorismate: step 1/5.</text>
</comment>
<evidence type="ECO:0000259" key="18">
    <source>
        <dbReference type="Pfam" id="PF00117"/>
    </source>
</evidence>
<evidence type="ECO:0000256" key="16">
    <source>
        <dbReference type="PIRNR" id="PIRNR001382"/>
    </source>
</evidence>
<feature type="domain" description="Glutamine amidotransferase" evidence="18">
    <location>
        <begin position="28"/>
        <end position="217"/>
    </location>
</feature>
<keyword evidence="13 16" id="KW-0456">Lyase</keyword>
<keyword evidence="12 16" id="KW-0413">Isomerase</keyword>
<dbReference type="CDD" id="cd00331">
    <property type="entry name" value="IGPS"/>
    <property type="match status" value="1"/>
</dbReference>
<dbReference type="EMBL" id="MU004394">
    <property type="protein sequence ID" value="KAF2652753.1"/>
    <property type="molecule type" value="Genomic_DNA"/>
</dbReference>
<evidence type="ECO:0000256" key="6">
    <source>
        <dbReference type="ARBA" id="ARBA00004873"/>
    </source>
</evidence>
<dbReference type="AlphaFoldDB" id="A0A6A6T1J5"/>
<dbReference type="SUPFAM" id="SSF51366">
    <property type="entry name" value="Ribulose-phoshate binding barrel"/>
    <property type="match status" value="2"/>
</dbReference>
<dbReference type="EC" id="5.3.1.24" evidence="16"/>
<dbReference type="PANTHER" id="PTHR43418:SF4">
    <property type="entry name" value="MULTIFUNCTIONAL TRYPTOPHAN BIOSYNTHESIS PROTEIN"/>
    <property type="match status" value="1"/>
</dbReference>
<evidence type="ECO:0000256" key="3">
    <source>
        <dbReference type="ARBA" id="ARBA00003272"/>
    </source>
</evidence>
<dbReference type="NCBIfam" id="TIGR00566">
    <property type="entry name" value="trpG_papA"/>
    <property type="match status" value="1"/>
</dbReference>
<keyword evidence="10" id="KW-0315">Glutamine amidotransferase</keyword>
<comment type="catalytic activity">
    <reaction evidence="1 16">
        <text>N-(5-phospho-beta-D-ribosyl)anthranilate = 1-(2-carboxyphenylamino)-1-deoxy-D-ribulose 5-phosphate</text>
        <dbReference type="Rhea" id="RHEA:21540"/>
        <dbReference type="ChEBI" id="CHEBI:18277"/>
        <dbReference type="ChEBI" id="CHEBI:58613"/>
        <dbReference type="EC" id="5.3.1.24"/>
    </reaction>
</comment>
<keyword evidence="11 16" id="KW-0057">Aromatic amino acid biosynthesis</keyword>
<keyword evidence="8 16" id="KW-0210">Decarboxylase</keyword>
<evidence type="ECO:0000313" key="21">
    <source>
        <dbReference type="EMBL" id="KAF2652753.1"/>
    </source>
</evidence>
<feature type="domain" description="N-(5'phosphoribosyl) anthranilate isomerase (PRAI)" evidence="20">
    <location>
        <begin position="579"/>
        <end position="770"/>
    </location>
</feature>
<keyword evidence="9 16" id="KW-0822">Tryptophan biosynthesis</keyword>
<proteinExistence type="inferred from homology"/>
<dbReference type="InterPro" id="IPR011060">
    <property type="entry name" value="RibuloseP-bd_barrel"/>
</dbReference>
<reference evidence="21" key="1">
    <citation type="journal article" date="2020" name="Stud. Mycol.">
        <title>101 Dothideomycetes genomes: a test case for predicting lifestyles and emergence of pathogens.</title>
        <authorList>
            <person name="Haridas S."/>
            <person name="Albert R."/>
            <person name="Binder M."/>
            <person name="Bloem J."/>
            <person name="Labutti K."/>
            <person name="Salamov A."/>
            <person name="Andreopoulos B."/>
            <person name="Baker S."/>
            <person name="Barry K."/>
            <person name="Bills G."/>
            <person name="Bluhm B."/>
            <person name="Cannon C."/>
            <person name="Castanera R."/>
            <person name="Culley D."/>
            <person name="Daum C."/>
            <person name="Ezra D."/>
            <person name="Gonzalez J."/>
            <person name="Henrissat B."/>
            <person name="Kuo A."/>
            <person name="Liang C."/>
            <person name="Lipzen A."/>
            <person name="Lutzoni F."/>
            <person name="Magnuson J."/>
            <person name="Mondo S."/>
            <person name="Nolan M."/>
            <person name="Ohm R."/>
            <person name="Pangilinan J."/>
            <person name="Park H.-J."/>
            <person name="Ramirez L."/>
            <person name="Alfaro M."/>
            <person name="Sun H."/>
            <person name="Tritt A."/>
            <person name="Yoshinaga Y."/>
            <person name="Zwiers L.-H."/>
            <person name="Turgeon B."/>
            <person name="Goodwin S."/>
            <person name="Spatafora J."/>
            <person name="Crous P."/>
            <person name="Grigoriev I."/>
        </authorList>
    </citation>
    <scope>NUCLEOTIDE SEQUENCE</scope>
    <source>
        <strain evidence="21">CBS 122681</strain>
    </source>
</reference>
<dbReference type="GO" id="GO:0005829">
    <property type="term" value="C:cytosol"/>
    <property type="evidence" value="ECO:0007669"/>
    <property type="project" value="TreeGrafter"/>
</dbReference>
<dbReference type="Pfam" id="PF00117">
    <property type="entry name" value="GATase"/>
    <property type="match status" value="1"/>
</dbReference>
<dbReference type="InterPro" id="IPR001240">
    <property type="entry name" value="PRAI_dom"/>
</dbReference>
<sequence length="775" mass="83478">MTAPLALIDHSPQHPSPAQPVPTASNLVLIDNYDSFTWNVYQYLVLQGATVTVFRNDEITLEELIAKKPTQLVVSPGPGHPEKDSGISNEAIKHFSGKIPILGVCMGEQCIYHAFGGKVDVTGEILHGKTSPLRHDAKGVYAGIAQDLPVTRYHSLAGTHPTLPDCLEVTSWIALGPNGGKGVIMGVRHKEYLVEGVQFHPEGILTAEGGTMLKNFLRMQGGTWAENERLAKAAHDKALGVETNGTNGANGTAKKDKQTSILEKIYDHRRAAVAEQMKIPSQRPSDLQASYDLNLAPPQINFPQRLKQSPYRLSLMAEIKRASPSKGIISLSTCAPAQARTYAEAGASVISVLTEPEWFKGSIDDLRAVRQSLEGMPNRPAVLRKEFIFNEYQILEARLAGADTVLLIVKMLDEALLKQLYLYAQSLGMEPLVEVQNVDEMKTAVNLGSKVIGVNNRNLVNFEVDLETTSRLMDMVPRNTTVCALSGIAGPKDVEPYTKNGVGAVLVGEALMRASDTAQFISELLGGSISSKSSPSTSSPLVKICGTRSPEAAAAAITAGADFIGIILVPGRKRTVSKDTALAIADVVHKTRRPFSTKSTSSSISTSASDFFEHSISNLVSHPTRPLLVGVFQNQPLDYVLEQQRLLNLDVVQFHGAEPIEWANLVPVPVFKSFSPSDLGIGLRGYHSLPLLDAGAGGSGQQLDLSDVKDVFTKDEGVRVALAGGLNPDNVQEVLAGLGNFRDRVVAIDVSSGVEEDGKQSLDKIEKFVRAVKQA</sequence>
<dbReference type="EC" id="4.1.3.27" evidence="16"/>
<comment type="pathway">
    <text evidence="5 16">Amino-acid biosynthesis; L-tryptophan biosynthesis; L-tryptophan from chorismate: step 4/5.</text>
</comment>
<dbReference type="CDD" id="cd00405">
    <property type="entry name" value="PRAI"/>
    <property type="match status" value="1"/>
</dbReference>
<evidence type="ECO:0000313" key="22">
    <source>
        <dbReference type="Proteomes" id="UP000799324"/>
    </source>
</evidence>
<dbReference type="InterPro" id="IPR017926">
    <property type="entry name" value="GATASE"/>
</dbReference>
<gene>
    <name evidence="21" type="ORF">K491DRAFT_681051</name>
</gene>
<keyword evidence="14" id="KW-0511">Multifunctional enzyme</keyword>
<feature type="domain" description="Indole-3-glycerol phosphate synthase" evidence="19">
    <location>
        <begin position="262"/>
        <end position="524"/>
    </location>
</feature>